<keyword evidence="2" id="KW-0863">Zinc-finger</keyword>
<evidence type="ECO:0000259" key="5">
    <source>
        <dbReference type="SMART" id="SM00291"/>
    </source>
</evidence>
<keyword evidence="7" id="KW-1185">Reference proteome</keyword>
<dbReference type="AlphaFoldDB" id="A0A9P8V5J1"/>
<protein>
    <recommendedName>
        <fullName evidence="5">ZZ-type domain-containing protein</fullName>
    </recommendedName>
</protein>
<dbReference type="InterPro" id="IPR052260">
    <property type="entry name" value="Autophagy_Rcpt_SigReg"/>
</dbReference>
<dbReference type="PANTHER" id="PTHR15090">
    <property type="entry name" value="SEQUESTOSOME 1-RELATED"/>
    <property type="match status" value="1"/>
</dbReference>
<dbReference type="Proteomes" id="UP000770015">
    <property type="component" value="Unassembled WGS sequence"/>
</dbReference>
<dbReference type="OrthoDB" id="341259at2759"/>
<evidence type="ECO:0000313" key="7">
    <source>
        <dbReference type="Proteomes" id="UP000770015"/>
    </source>
</evidence>
<gene>
    <name evidence="6" type="ORF">F5X68DRAFT_235159</name>
</gene>
<feature type="domain" description="ZZ-type" evidence="5">
    <location>
        <begin position="49"/>
        <end position="95"/>
    </location>
</feature>
<dbReference type="Pfam" id="PF00569">
    <property type="entry name" value="ZZ"/>
    <property type="match status" value="1"/>
</dbReference>
<proteinExistence type="predicted"/>
<comment type="caution">
    <text evidence="6">The sequence shown here is derived from an EMBL/GenBank/DDBJ whole genome shotgun (WGS) entry which is preliminary data.</text>
</comment>
<evidence type="ECO:0000256" key="4">
    <source>
        <dbReference type="SAM" id="MobiDB-lite"/>
    </source>
</evidence>
<name>A0A9P8V5J1_9PEZI</name>
<evidence type="ECO:0000313" key="6">
    <source>
        <dbReference type="EMBL" id="KAH6676982.1"/>
    </source>
</evidence>
<dbReference type="InterPro" id="IPR000433">
    <property type="entry name" value="Znf_ZZ"/>
</dbReference>
<evidence type="ECO:0000256" key="3">
    <source>
        <dbReference type="ARBA" id="ARBA00022833"/>
    </source>
</evidence>
<evidence type="ECO:0000256" key="2">
    <source>
        <dbReference type="ARBA" id="ARBA00022771"/>
    </source>
</evidence>
<reference evidence="6" key="1">
    <citation type="journal article" date="2021" name="Nat. Commun.">
        <title>Genetic determinants of endophytism in the Arabidopsis root mycobiome.</title>
        <authorList>
            <person name="Mesny F."/>
            <person name="Miyauchi S."/>
            <person name="Thiergart T."/>
            <person name="Pickel B."/>
            <person name="Atanasova L."/>
            <person name="Karlsson M."/>
            <person name="Huettel B."/>
            <person name="Barry K.W."/>
            <person name="Haridas S."/>
            <person name="Chen C."/>
            <person name="Bauer D."/>
            <person name="Andreopoulos W."/>
            <person name="Pangilinan J."/>
            <person name="LaButti K."/>
            <person name="Riley R."/>
            <person name="Lipzen A."/>
            <person name="Clum A."/>
            <person name="Drula E."/>
            <person name="Henrissat B."/>
            <person name="Kohler A."/>
            <person name="Grigoriev I.V."/>
            <person name="Martin F.M."/>
            <person name="Hacquard S."/>
        </authorList>
    </citation>
    <scope>NUCLEOTIDE SEQUENCE</scope>
    <source>
        <strain evidence="6">MPI-SDFR-AT-0117</strain>
    </source>
</reference>
<dbReference type="SUPFAM" id="SSF57850">
    <property type="entry name" value="RING/U-box"/>
    <property type="match status" value="1"/>
</dbReference>
<dbReference type="InterPro" id="IPR043145">
    <property type="entry name" value="Znf_ZZ_sf"/>
</dbReference>
<feature type="region of interest" description="Disordered" evidence="4">
    <location>
        <begin position="116"/>
        <end position="155"/>
    </location>
</feature>
<keyword evidence="3" id="KW-0862">Zinc</keyword>
<sequence>MEEVTLVQLARRCEADPVIVDLLQDAIDKVRETTGQIFAEDVPARSYFVHNTGICDFCLGPIFGIAYKCTVCTDYDACSKCKPSYGLFHDVAHRMPPPEGETGEIHELVAREGWKNHQSRLASPSQGVDVERANTEGTGEVKLNDDEEGSEKAVV</sequence>
<evidence type="ECO:0000256" key="1">
    <source>
        <dbReference type="ARBA" id="ARBA00022723"/>
    </source>
</evidence>
<accession>A0A9P8V5J1</accession>
<dbReference type="Gene3D" id="3.30.60.90">
    <property type="match status" value="1"/>
</dbReference>
<dbReference type="EMBL" id="JAGSXJ010000023">
    <property type="protein sequence ID" value="KAH6676982.1"/>
    <property type="molecule type" value="Genomic_DNA"/>
</dbReference>
<dbReference type="GO" id="GO:0008270">
    <property type="term" value="F:zinc ion binding"/>
    <property type="evidence" value="ECO:0007669"/>
    <property type="project" value="UniProtKB-KW"/>
</dbReference>
<dbReference type="SMART" id="SM00291">
    <property type="entry name" value="ZnF_ZZ"/>
    <property type="match status" value="1"/>
</dbReference>
<keyword evidence="1" id="KW-0479">Metal-binding</keyword>
<organism evidence="6 7">
    <name type="scientific">Plectosphaerella plurivora</name>
    <dbReference type="NCBI Taxonomy" id="936078"/>
    <lineage>
        <taxon>Eukaryota</taxon>
        <taxon>Fungi</taxon>
        <taxon>Dikarya</taxon>
        <taxon>Ascomycota</taxon>
        <taxon>Pezizomycotina</taxon>
        <taxon>Sordariomycetes</taxon>
        <taxon>Hypocreomycetidae</taxon>
        <taxon>Glomerellales</taxon>
        <taxon>Plectosphaerellaceae</taxon>
        <taxon>Plectosphaerella</taxon>
    </lineage>
</organism>